<dbReference type="Pfam" id="PF13360">
    <property type="entry name" value="PQQ_2"/>
    <property type="match status" value="1"/>
</dbReference>
<dbReference type="SUPFAM" id="SSF50998">
    <property type="entry name" value="Quinoprotein alcohol dehydrogenase-like"/>
    <property type="match status" value="1"/>
</dbReference>
<sequence>MPRHAVMNFLKLALPLYLLFFIIFLGCTDDGSPEPVVPPVEDNPSGMLYVNIVGQYMKLDASNDSVYWRAETLYLFGSYRNPMTFNSDYFYHGNYTSMTCYSAVSGLPAWSVSWPAFSDAISYQDPAFNDSLIFFSSPTSVWDHGSLYCKNKKTGAPKWQVPIDSGDVDINFNGIPLVNGDKVITLTRNQNNEKHLTAFSIRNGAWLWSTPVGDGTASKFWLVDDRIYSAYGPEALCFDASNGKLLWETDMNTPVAAWTYNFFDADKLIAVKVLNNTNYKILQIQKSNGAIISTKDLTIPTTYAPQTQMIAPLGCSYDDDNLYLASFNDIDSLDIFSYDMTGMSQKWKKRFANSYFTGEPPILTDKYLVFPINDQYNAHDPAHSNMIFLDHSGKLVKKVPFNSTYVDGFVYKEDGIIYPQPPRF</sequence>
<evidence type="ECO:0000313" key="3">
    <source>
        <dbReference type="Proteomes" id="UP000266183"/>
    </source>
</evidence>
<dbReference type="PANTHER" id="PTHR34512:SF30">
    <property type="entry name" value="OUTER MEMBRANE PROTEIN ASSEMBLY FACTOR BAMB"/>
    <property type="match status" value="1"/>
</dbReference>
<protein>
    <recommendedName>
        <fullName evidence="1">Pyrrolo-quinoline quinone repeat domain-containing protein</fullName>
    </recommendedName>
</protein>
<proteinExistence type="predicted"/>
<dbReference type="PANTHER" id="PTHR34512">
    <property type="entry name" value="CELL SURFACE PROTEIN"/>
    <property type="match status" value="1"/>
</dbReference>
<evidence type="ECO:0000313" key="2">
    <source>
        <dbReference type="EMBL" id="AYB32526.1"/>
    </source>
</evidence>
<dbReference type="InterPro" id="IPR002372">
    <property type="entry name" value="PQQ_rpt_dom"/>
</dbReference>
<dbReference type="KEGG" id="chk:D4L85_18950"/>
<dbReference type="Proteomes" id="UP000266183">
    <property type="component" value="Chromosome"/>
</dbReference>
<dbReference type="EMBL" id="CP032382">
    <property type="protein sequence ID" value="AYB32526.1"/>
    <property type="molecule type" value="Genomic_DNA"/>
</dbReference>
<evidence type="ECO:0000259" key="1">
    <source>
        <dbReference type="Pfam" id="PF13360"/>
    </source>
</evidence>
<organism evidence="2 3">
    <name type="scientific">Chryseolinea soli</name>
    <dbReference type="NCBI Taxonomy" id="2321403"/>
    <lineage>
        <taxon>Bacteria</taxon>
        <taxon>Pseudomonadati</taxon>
        <taxon>Bacteroidota</taxon>
        <taxon>Cytophagia</taxon>
        <taxon>Cytophagales</taxon>
        <taxon>Fulvivirgaceae</taxon>
        <taxon>Chryseolinea</taxon>
    </lineage>
</organism>
<name>A0A385SPR0_9BACT</name>
<keyword evidence="3" id="KW-1185">Reference proteome</keyword>
<feature type="domain" description="Pyrrolo-quinoline quinone repeat" evidence="1">
    <location>
        <begin position="99"/>
        <end position="251"/>
    </location>
</feature>
<reference evidence="3" key="1">
    <citation type="submission" date="2018-09" db="EMBL/GenBank/DDBJ databases">
        <title>Chryseolinea sp. KIS68-18 isolated from soil.</title>
        <authorList>
            <person name="Weon H.-Y."/>
            <person name="Kwon S.-W."/>
            <person name="Lee S.A."/>
        </authorList>
    </citation>
    <scope>NUCLEOTIDE SEQUENCE [LARGE SCALE GENOMIC DNA]</scope>
    <source>
        <strain evidence="3">KIS68-18</strain>
    </source>
</reference>
<dbReference type="AlphaFoldDB" id="A0A385SPR0"/>
<dbReference type="InterPro" id="IPR015943">
    <property type="entry name" value="WD40/YVTN_repeat-like_dom_sf"/>
</dbReference>
<dbReference type="PROSITE" id="PS51257">
    <property type="entry name" value="PROKAR_LIPOPROTEIN"/>
    <property type="match status" value="1"/>
</dbReference>
<dbReference type="Gene3D" id="2.130.10.10">
    <property type="entry name" value="YVTN repeat-like/Quinoprotein amine dehydrogenase"/>
    <property type="match status" value="1"/>
</dbReference>
<gene>
    <name evidence="2" type="ORF">D4L85_18950</name>
</gene>
<dbReference type="InterPro" id="IPR011047">
    <property type="entry name" value="Quinoprotein_ADH-like_sf"/>
</dbReference>
<accession>A0A385SPR0</accession>